<sequence>MSSPMNLNVGESMATAYINSTTMVINHSCKES</sequence>
<name>A0A2P2QDU1_RHIMU</name>
<protein>
    <submittedName>
        <fullName evidence="1">Uncharacterized protein</fullName>
    </submittedName>
</protein>
<organism evidence="1">
    <name type="scientific">Rhizophora mucronata</name>
    <name type="common">Asiatic mangrove</name>
    <dbReference type="NCBI Taxonomy" id="61149"/>
    <lineage>
        <taxon>Eukaryota</taxon>
        <taxon>Viridiplantae</taxon>
        <taxon>Streptophyta</taxon>
        <taxon>Embryophyta</taxon>
        <taxon>Tracheophyta</taxon>
        <taxon>Spermatophyta</taxon>
        <taxon>Magnoliopsida</taxon>
        <taxon>eudicotyledons</taxon>
        <taxon>Gunneridae</taxon>
        <taxon>Pentapetalae</taxon>
        <taxon>rosids</taxon>
        <taxon>fabids</taxon>
        <taxon>Malpighiales</taxon>
        <taxon>Rhizophoraceae</taxon>
        <taxon>Rhizophora</taxon>
    </lineage>
</organism>
<accession>A0A2P2QDU1</accession>
<evidence type="ECO:0000313" key="1">
    <source>
        <dbReference type="EMBL" id="MBX65064.1"/>
    </source>
</evidence>
<proteinExistence type="predicted"/>
<reference evidence="1" key="1">
    <citation type="submission" date="2018-02" db="EMBL/GenBank/DDBJ databases">
        <title>Rhizophora mucronata_Transcriptome.</title>
        <authorList>
            <person name="Meera S.P."/>
            <person name="Sreeshan A."/>
            <person name="Augustine A."/>
        </authorList>
    </citation>
    <scope>NUCLEOTIDE SEQUENCE</scope>
    <source>
        <tissue evidence="1">Leaf</tissue>
    </source>
</reference>
<dbReference type="AlphaFoldDB" id="A0A2P2QDU1"/>
<dbReference type="EMBL" id="GGEC01084580">
    <property type="protein sequence ID" value="MBX65064.1"/>
    <property type="molecule type" value="Transcribed_RNA"/>
</dbReference>